<sequence>MRGCWGIITMRLDFEIPKTAAIVVLPAPSMNYLYPTEQKLKTFRIITVIDHRLTFTCLSVIAAHLVPGGPIGIECAANLHGLQTSNITLVWTYRSWMMVVFGLCLHSSASCSNPHSTSTLESFSTTGDPAITSPDFTPSLSKSSSRRIGDNMYPHSAGHIDMYLSFLLWEKRTQMMGWNEGHEKGWPPSIWLHQCSVGSLQCVPVTYTCESD</sequence>
<protein>
    <submittedName>
        <fullName evidence="1">Uncharacterized protein</fullName>
    </submittedName>
</protein>
<dbReference type="KEGG" id="egl:EGR_09804"/>
<dbReference type="GeneID" id="36345519"/>
<reference evidence="1 2" key="1">
    <citation type="journal article" date="2013" name="Nat. Genet.">
        <title>The genome of the hydatid tapeworm Echinococcus granulosus.</title>
        <authorList>
            <person name="Zheng H."/>
            <person name="Zhang W."/>
            <person name="Zhang L."/>
            <person name="Zhang Z."/>
            <person name="Li J."/>
            <person name="Lu G."/>
            <person name="Zhu Y."/>
            <person name="Wang Y."/>
            <person name="Huang Y."/>
            <person name="Liu J."/>
            <person name="Kang H."/>
            <person name="Chen J."/>
            <person name="Wang L."/>
            <person name="Chen A."/>
            <person name="Yu S."/>
            <person name="Gao Z."/>
            <person name="Jin L."/>
            <person name="Gu W."/>
            <person name="Wang Z."/>
            <person name="Zhao L."/>
            <person name="Shi B."/>
            <person name="Wen H."/>
            <person name="Lin R."/>
            <person name="Jones M.K."/>
            <person name="Brejova B."/>
            <person name="Vinar T."/>
            <person name="Zhao G."/>
            <person name="McManus D.P."/>
            <person name="Chen Z."/>
            <person name="Zhou Y."/>
            <person name="Wang S."/>
        </authorList>
    </citation>
    <scope>NUCLEOTIDE SEQUENCE [LARGE SCALE GENOMIC DNA]</scope>
</reference>
<evidence type="ECO:0000313" key="2">
    <source>
        <dbReference type="Proteomes" id="UP000019149"/>
    </source>
</evidence>
<dbReference type="RefSeq" id="XP_024346532.1">
    <property type="nucleotide sequence ID" value="XM_024499053.1"/>
</dbReference>
<gene>
    <name evidence="1" type="ORF">EGR_09804</name>
</gene>
<dbReference type="EMBL" id="APAU02000168">
    <property type="protein sequence ID" value="EUB55336.1"/>
    <property type="molecule type" value="Genomic_DNA"/>
</dbReference>
<name>W6U411_ECHGR</name>
<dbReference type="OrthoDB" id="10566292at2759"/>
<organism evidence="1 2">
    <name type="scientific">Echinococcus granulosus</name>
    <name type="common">Hydatid tapeworm</name>
    <dbReference type="NCBI Taxonomy" id="6210"/>
    <lineage>
        <taxon>Eukaryota</taxon>
        <taxon>Metazoa</taxon>
        <taxon>Spiralia</taxon>
        <taxon>Lophotrochozoa</taxon>
        <taxon>Platyhelminthes</taxon>
        <taxon>Cestoda</taxon>
        <taxon>Eucestoda</taxon>
        <taxon>Cyclophyllidea</taxon>
        <taxon>Taeniidae</taxon>
        <taxon>Echinococcus</taxon>
        <taxon>Echinococcus granulosus group</taxon>
    </lineage>
</organism>
<dbReference type="Proteomes" id="UP000019149">
    <property type="component" value="Unassembled WGS sequence"/>
</dbReference>
<accession>W6U411</accession>
<evidence type="ECO:0000313" key="1">
    <source>
        <dbReference type="EMBL" id="EUB55336.1"/>
    </source>
</evidence>
<proteinExistence type="predicted"/>
<keyword evidence="2" id="KW-1185">Reference proteome</keyword>
<dbReference type="CTD" id="36345519"/>
<comment type="caution">
    <text evidence="1">The sequence shown here is derived from an EMBL/GenBank/DDBJ whole genome shotgun (WGS) entry which is preliminary data.</text>
</comment>
<dbReference type="AlphaFoldDB" id="W6U411"/>